<feature type="domain" description="Transposase IS116/IS110/IS902 C-terminal" evidence="2">
    <location>
        <begin position="1"/>
        <end position="51"/>
    </location>
</feature>
<reference evidence="3 4" key="1">
    <citation type="journal article" date="2018" name="Int. J. Syst. Evol. Microbiol.">
        <title>Micromonospora globbae sp. nov., an endophytic actinomycete isolated from roots of Globba winitii C. H. Wright.</title>
        <authorList>
            <person name="Kuncharoen N."/>
            <person name="Pittayakhajonwut P."/>
            <person name="Tanasupawat S."/>
        </authorList>
    </citation>
    <scope>NUCLEOTIDE SEQUENCE [LARGE SCALE GENOMIC DNA]</scope>
    <source>
        <strain evidence="3 4">WPS1-2</strain>
    </source>
</reference>
<gene>
    <name evidence="3" type="ORF">D7I43_07975</name>
</gene>
<evidence type="ECO:0000313" key="4">
    <source>
        <dbReference type="Proteomes" id="UP000285744"/>
    </source>
</evidence>
<accession>A0A420F3Z8</accession>
<name>A0A420F3Z8_9ACTN</name>
<dbReference type="GO" id="GO:0006313">
    <property type="term" value="P:DNA transposition"/>
    <property type="evidence" value="ECO:0007669"/>
    <property type="project" value="InterPro"/>
</dbReference>
<dbReference type="GO" id="GO:0003677">
    <property type="term" value="F:DNA binding"/>
    <property type="evidence" value="ECO:0007669"/>
    <property type="project" value="InterPro"/>
</dbReference>
<dbReference type="PANTHER" id="PTHR33055:SF3">
    <property type="entry name" value="PUTATIVE TRANSPOSASE FOR IS117-RELATED"/>
    <property type="match status" value="1"/>
</dbReference>
<dbReference type="PANTHER" id="PTHR33055">
    <property type="entry name" value="TRANSPOSASE FOR INSERTION SEQUENCE ELEMENT IS1111A"/>
    <property type="match status" value="1"/>
</dbReference>
<dbReference type="RefSeq" id="WP_147427235.1">
    <property type="nucleotide sequence ID" value="NZ_RAQQ01000005.1"/>
</dbReference>
<evidence type="ECO:0000313" key="3">
    <source>
        <dbReference type="EMBL" id="RKF27634.1"/>
    </source>
</evidence>
<feature type="region of interest" description="Disordered" evidence="1">
    <location>
        <begin position="1"/>
        <end position="26"/>
    </location>
</feature>
<sequence length="96" mass="10614">AAYAGLAPVTRRSGSSIRGEHPPRGGNKQLKRAFFLAAFAALADPINRAYYDRKRAEGKRHNAALICLARRRCDVLFAMLRHKTPYQPRPTAPVAA</sequence>
<comment type="caution">
    <text evidence="3">The sequence shown here is derived from an EMBL/GenBank/DDBJ whole genome shotgun (WGS) entry which is preliminary data.</text>
</comment>
<organism evidence="3 4">
    <name type="scientific">Micromonospora globbae</name>
    <dbReference type="NCBI Taxonomy" id="1894969"/>
    <lineage>
        <taxon>Bacteria</taxon>
        <taxon>Bacillati</taxon>
        <taxon>Actinomycetota</taxon>
        <taxon>Actinomycetes</taxon>
        <taxon>Micromonosporales</taxon>
        <taxon>Micromonosporaceae</taxon>
        <taxon>Micromonospora</taxon>
    </lineage>
</organism>
<dbReference type="InterPro" id="IPR047650">
    <property type="entry name" value="Transpos_IS110"/>
</dbReference>
<dbReference type="EMBL" id="RAQQ01000005">
    <property type="protein sequence ID" value="RKF27634.1"/>
    <property type="molecule type" value="Genomic_DNA"/>
</dbReference>
<feature type="non-terminal residue" evidence="3">
    <location>
        <position position="1"/>
    </location>
</feature>
<evidence type="ECO:0000259" key="2">
    <source>
        <dbReference type="Pfam" id="PF02371"/>
    </source>
</evidence>
<dbReference type="OrthoDB" id="3188901at2"/>
<dbReference type="GO" id="GO:0004803">
    <property type="term" value="F:transposase activity"/>
    <property type="evidence" value="ECO:0007669"/>
    <property type="project" value="InterPro"/>
</dbReference>
<protein>
    <submittedName>
        <fullName evidence="3">IS110 family transposase</fullName>
    </submittedName>
</protein>
<dbReference type="InterPro" id="IPR003346">
    <property type="entry name" value="Transposase_20"/>
</dbReference>
<dbReference type="Proteomes" id="UP000285744">
    <property type="component" value="Unassembled WGS sequence"/>
</dbReference>
<dbReference type="Pfam" id="PF02371">
    <property type="entry name" value="Transposase_20"/>
    <property type="match status" value="1"/>
</dbReference>
<evidence type="ECO:0000256" key="1">
    <source>
        <dbReference type="SAM" id="MobiDB-lite"/>
    </source>
</evidence>
<proteinExistence type="predicted"/>
<dbReference type="AlphaFoldDB" id="A0A420F3Z8"/>